<dbReference type="EMBL" id="CP133618">
    <property type="protein sequence ID" value="WMV37442.1"/>
    <property type="molecule type" value="Genomic_DNA"/>
</dbReference>
<dbReference type="AlphaFoldDB" id="A0AAF0ZDZ9"/>
<sequence length="88" mass="10283">MNGNRTDWSNKLDDALWAYRTTFKSLIGISPYKLVFGKACHLPVELDHKALWVLKRINLNWNVACGDWVHQMLELNEFQLQAYESSTQ</sequence>
<proteinExistence type="predicted"/>
<dbReference type="InterPro" id="IPR036397">
    <property type="entry name" value="RNaseH_sf"/>
</dbReference>
<name>A0AAF0ZDZ9_SOLVR</name>
<evidence type="ECO:0008006" key="3">
    <source>
        <dbReference type="Google" id="ProtNLM"/>
    </source>
</evidence>
<evidence type="ECO:0000313" key="2">
    <source>
        <dbReference type="Proteomes" id="UP001234989"/>
    </source>
</evidence>
<protein>
    <recommendedName>
        <fullName evidence="3">Reverse transcriptase</fullName>
    </recommendedName>
</protein>
<keyword evidence="2" id="KW-1185">Reference proteome</keyword>
<dbReference type="Gene3D" id="3.30.420.10">
    <property type="entry name" value="Ribonuclease H-like superfamily/Ribonuclease H"/>
    <property type="match status" value="1"/>
</dbReference>
<evidence type="ECO:0000313" key="1">
    <source>
        <dbReference type="EMBL" id="WMV37442.1"/>
    </source>
</evidence>
<organism evidence="1 2">
    <name type="scientific">Solanum verrucosum</name>
    <dbReference type="NCBI Taxonomy" id="315347"/>
    <lineage>
        <taxon>Eukaryota</taxon>
        <taxon>Viridiplantae</taxon>
        <taxon>Streptophyta</taxon>
        <taxon>Embryophyta</taxon>
        <taxon>Tracheophyta</taxon>
        <taxon>Spermatophyta</taxon>
        <taxon>Magnoliopsida</taxon>
        <taxon>eudicotyledons</taxon>
        <taxon>Gunneridae</taxon>
        <taxon>Pentapetalae</taxon>
        <taxon>asterids</taxon>
        <taxon>lamiids</taxon>
        <taxon>Solanales</taxon>
        <taxon>Solanaceae</taxon>
        <taxon>Solanoideae</taxon>
        <taxon>Solaneae</taxon>
        <taxon>Solanum</taxon>
    </lineage>
</organism>
<dbReference type="GO" id="GO:0003676">
    <property type="term" value="F:nucleic acid binding"/>
    <property type="evidence" value="ECO:0007669"/>
    <property type="project" value="InterPro"/>
</dbReference>
<gene>
    <name evidence="1" type="ORF">MTR67_030827</name>
</gene>
<dbReference type="Proteomes" id="UP001234989">
    <property type="component" value="Chromosome 7"/>
</dbReference>
<reference evidence="1" key="1">
    <citation type="submission" date="2023-08" db="EMBL/GenBank/DDBJ databases">
        <title>A de novo genome assembly of Solanum verrucosum Schlechtendal, a Mexican diploid species geographically isolated from the other diploid A-genome species in potato relatives.</title>
        <authorList>
            <person name="Hosaka K."/>
        </authorList>
    </citation>
    <scope>NUCLEOTIDE SEQUENCE</scope>
    <source>
        <tissue evidence="1">Young leaves</tissue>
    </source>
</reference>
<accession>A0AAF0ZDZ9</accession>